<feature type="domain" description="HNH nuclease" evidence="2">
    <location>
        <begin position="20"/>
        <end position="84"/>
    </location>
</feature>
<sequence>MALAPSLQGPPVAADMSRRCCVTGYKMGLNDCHLVPKNQAVWWANNEMRRYTNSIAGELGDVANLALLRADIHNLLDNHHFGIVPKPSSSSSSSSTNDQDSDGNSFAFAVHVLKDDATSRELCALYQNVAIAQAGVDRARPEFLLARFAWAIFSHLQTFLYSPVRRHLAVIIRDENQPSITQIKLMDGREVTGVLASRGLTRSGSRKRSSSQITQDEGNLESEDLYQERWERRSRQFSSGTTSWEDMDPEMRQIQENTRWYDEVGQLSSARDFELEQIEQNDRWYAREIEHQHADAEDKDRWDADADDFDEALNLSS</sequence>
<accession>A0AAN9U6J8</accession>
<dbReference type="Proteomes" id="UP001320245">
    <property type="component" value="Unassembled WGS sequence"/>
</dbReference>
<dbReference type="Pfam" id="PF13391">
    <property type="entry name" value="HNH_2"/>
    <property type="match status" value="1"/>
</dbReference>
<dbReference type="InterPro" id="IPR003615">
    <property type="entry name" value="HNH_nuc"/>
</dbReference>
<proteinExistence type="predicted"/>
<keyword evidence="4" id="KW-1185">Reference proteome</keyword>
<dbReference type="EMBL" id="JAJSPL020000055">
    <property type="protein sequence ID" value="KAK7731575.1"/>
    <property type="molecule type" value="Genomic_DNA"/>
</dbReference>
<name>A0AAN9U6J8_9PEZI</name>
<protein>
    <recommendedName>
        <fullName evidence="2">HNH nuclease domain-containing protein</fullName>
    </recommendedName>
</protein>
<dbReference type="AlphaFoldDB" id="A0AAN9U6J8"/>
<organism evidence="3 4">
    <name type="scientific">Cytospora paraplurivora</name>
    <dbReference type="NCBI Taxonomy" id="2898453"/>
    <lineage>
        <taxon>Eukaryota</taxon>
        <taxon>Fungi</taxon>
        <taxon>Dikarya</taxon>
        <taxon>Ascomycota</taxon>
        <taxon>Pezizomycotina</taxon>
        <taxon>Sordariomycetes</taxon>
        <taxon>Sordariomycetidae</taxon>
        <taxon>Diaporthales</taxon>
        <taxon>Cytosporaceae</taxon>
        <taxon>Cytospora</taxon>
    </lineage>
</organism>
<feature type="region of interest" description="Disordered" evidence="1">
    <location>
        <begin position="202"/>
        <end position="221"/>
    </location>
</feature>
<evidence type="ECO:0000259" key="2">
    <source>
        <dbReference type="Pfam" id="PF13391"/>
    </source>
</evidence>
<evidence type="ECO:0000256" key="1">
    <source>
        <dbReference type="SAM" id="MobiDB-lite"/>
    </source>
</evidence>
<gene>
    <name evidence="3" type="ORF">SLS53_008739</name>
</gene>
<evidence type="ECO:0000313" key="4">
    <source>
        <dbReference type="Proteomes" id="UP001320245"/>
    </source>
</evidence>
<comment type="caution">
    <text evidence="3">The sequence shown here is derived from an EMBL/GenBank/DDBJ whole genome shotgun (WGS) entry which is preliminary data.</text>
</comment>
<reference evidence="3 4" key="1">
    <citation type="journal article" date="2023" name="PLoS ONE">
        <title>Cytospora paraplurivora sp. nov. isolated from orchards with fruit tree decline syndrome in Ontario, Canada.</title>
        <authorList>
            <person name="Ilyukhin E."/>
            <person name="Nguyen H.D.T."/>
            <person name="Castle A.J."/>
            <person name="Ellouze W."/>
        </authorList>
    </citation>
    <scope>NUCLEOTIDE SEQUENCE [LARGE SCALE GENOMIC DNA]</scope>
    <source>
        <strain evidence="3 4">FDS-564</strain>
    </source>
</reference>
<evidence type="ECO:0000313" key="3">
    <source>
        <dbReference type="EMBL" id="KAK7731575.1"/>
    </source>
</evidence>